<evidence type="ECO:0000313" key="11">
    <source>
        <dbReference type="EMBL" id="CAF0724811.1"/>
    </source>
</evidence>
<evidence type="ECO:0000256" key="7">
    <source>
        <dbReference type="ARBA" id="ARBA00023306"/>
    </source>
</evidence>
<dbReference type="Proteomes" id="UP000663879">
    <property type="component" value="Unassembled WGS sequence"/>
</dbReference>
<keyword evidence="5" id="KW-0804">Transcription</keyword>
<evidence type="ECO:0000256" key="1">
    <source>
        <dbReference type="ARBA" id="ARBA00004123"/>
    </source>
</evidence>
<accession>A0A813MPC2</accession>
<evidence type="ECO:0000259" key="9">
    <source>
        <dbReference type="SMART" id="SM01367"/>
    </source>
</evidence>
<protein>
    <submittedName>
        <fullName evidence="11">Uncharacterized protein</fullName>
    </submittedName>
</protein>
<gene>
    <name evidence="11" type="ORF">OXX778_LOCUS2441</name>
</gene>
<name>A0A813MPC2_9BILA</name>
<dbReference type="GO" id="GO:0030154">
    <property type="term" value="P:cell differentiation"/>
    <property type="evidence" value="ECO:0007669"/>
    <property type="project" value="TreeGrafter"/>
</dbReference>
<dbReference type="Pfam" id="PF01857">
    <property type="entry name" value="RB_B"/>
    <property type="match status" value="1"/>
</dbReference>
<dbReference type="InterPro" id="IPR002720">
    <property type="entry name" value="RB_A"/>
</dbReference>
<keyword evidence="12" id="KW-1185">Reference proteome</keyword>
<feature type="domain" description="Retinoblastoma-associated protein N-terminal" evidence="9">
    <location>
        <begin position="135"/>
        <end position="268"/>
    </location>
</feature>
<reference evidence="11" key="1">
    <citation type="submission" date="2021-02" db="EMBL/GenBank/DDBJ databases">
        <authorList>
            <person name="Nowell W R."/>
        </authorList>
    </citation>
    <scope>NUCLEOTIDE SEQUENCE</scope>
    <source>
        <strain evidence="11">Ploen Becks lab</strain>
    </source>
</reference>
<dbReference type="PANTHER" id="PTHR13742">
    <property type="entry name" value="RETINOBLASTOMA-ASSOCIATED PROTEIN RB -RELATED"/>
    <property type="match status" value="1"/>
</dbReference>
<evidence type="ECO:0000256" key="8">
    <source>
        <dbReference type="SAM" id="MobiDB-lite"/>
    </source>
</evidence>
<dbReference type="PANTHER" id="PTHR13742:SF17">
    <property type="entry name" value="RE32990P-RELATED"/>
    <property type="match status" value="1"/>
</dbReference>
<dbReference type="Gene3D" id="1.10.472.140">
    <property type="match status" value="1"/>
</dbReference>
<dbReference type="SUPFAM" id="SSF47954">
    <property type="entry name" value="Cyclin-like"/>
    <property type="match status" value="2"/>
</dbReference>
<keyword evidence="3" id="KW-0678">Repressor</keyword>
<dbReference type="InterPro" id="IPR002719">
    <property type="entry name" value="RB_B"/>
</dbReference>
<keyword evidence="7" id="KW-0131">Cell cycle</keyword>
<evidence type="ECO:0000256" key="5">
    <source>
        <dbReference type="ARBA" id="ARBA00023163"/>
    </source>
</evidence>
<proteinExistence type="inferred from homology"/>
<dbReference type="GO" id="GO:0005667">
    <property type="term" value="C:transcription regulator complex"/>
    <property type="evidence" value="ECO:0007669"/>
    <property type="project" value="TreeGrafter"/>
</dbReference>
<sequence length="1207" mass="139753">MNVADQTHSNYLILKQNLNSLIDYLNLNDVNLIYEKLINIEQAKSTNSNTQDLISNISQNLHDEAWINFASLNAVYSFENNLMNWLGCSLYFAYEKLAYITRKKYLIEKQNQITSNKKNSNAEKQNNQDALEKLNSMPFFSIVKLLKFLNLDLSEFLKLSKQMIEMLNVPNDLCNRLIQIEANFNVSSVLFLKYTAIFKNVFNCAHENLIKFFSNGRTDNKNYHKKLYASKYFDIHDLFDVDQFPQLSNDLVNSYHLLICCINFLYENMSNLNETYIIKLDKNKSNRLIDHICTKYDGNAIEIKTINKYYFKPQVKQILLNLNLTTLDNDDIHFKISEIKLLKIFNFKLNRIYARFLLKQNEETNEIRLNNNNNNHNELDNFRIDIDERVFINLNQAKEVEEEEFNEMEHDDEMEDRMEIELDNLNINSRVEFNFKLPECLQTLLKFEALSSEFEPYSNLIDDFVKNKCTLLFKEFFINEIFRNLDELRIPNSSEIKEYLSNLLDAFFDLTNKFYLVSLEIMVSNEKKRIGGDNSRELLKKLIQNESFQKCLYICCFEILLNFSHVIKITISHDDNEQTSVNKTSNIEKFINLIQLKSAHFEFPFSLNHIDLNLFDLLRIIEIFITNTSINQQQLQQPPNSQKLFLNKEMIKHLNMIEEKILEQFAWKSDSNIWNLIHKLKLANPNIHSEMTQLNFPFPLYDEVGLLNGQQITNLNSSGSILSAAVLTNCTNNENSQTKPTITRVVCSTNSSTTTTVTNDNMILTTKTVSGNNSTKQIQVLTLTPTSNKSSPFKQGRLLNLNNYLIFFFRKFYNLANLRLRNMIDKLNFVNIITEPTDSSSPNITPSASTPVLTPVTSSSNQTFKPQQMSEKNQVLIKKIWNLFEYSLSEGIENKCDSLIKNRHLDQLLICSIYLTLKLSEIPILFTDILKCYKNLNNKNSSHVYREVVFDQNSSTDLITFYNQIYVMRLRNYALQLNGKFNSQQVINNLDNKLIITPVNNLLLLSPVPKPTTVNLNMNVQFTSRKVLDDHLVFISPCRDRLSSNNVQLIQPISGRNKLVLNLNDLNWTSVLKQMNDMIKKNEVKIKTSNKRLFSEISSHNVIPTNSPVVTSVVNCRSSSTSEDERDGRAKITRINSFGNSSMSPQKNSLVTNLNRSGTNFLSKIVNSKLGSTSNSNLITMVVNSGSNSSNFTRRLQTIQTDRTNLN</sequence>
<dbReference type="InterPro" id="IPR024599">
    <property type="entry name" value="RB_N"/>
</dbReference>
<comment type="subcellular location">
    <subcellularLocation>
        <location evidence="1">Nucleus</location>
    </subcellularLocation>
</comment>
<evidence type="ECO:0000256" key="6">
    <source>
        <dbReference type="ARBA" id="ARBA00023242"/>
    </source>
</evidence>
<dbReference type="GO" id="GO:0000785">
    <property type="term" value="C:chromatin"/>
    <property type="evidence" value="ECO:0007669"/>
    <property type="project" value="TreeGrafter"/>
</dbReference>
<dbReference type="AlphaFoldDB" id="A0A813MPC2"/>
<feature type="compositionally biased region" description="Low complexity" evidence="8">
    <location>
        <begin position="845"/>
        <end position="860"/>
    </location>
</feature>
<dbReference type="GO" id="GO:0000977">
    <property type="term" value="F:RNA polymerase II transcription regulatory region sequence-specific DNA binding"/>
    <property type="evidence" value="ECO:0007669"/>
    <property type="project" value="TreeGrafter"/>
</dbReference>
<dbReference type="GO" id="GO:0006357">
    <property type="term" value="P:regulation of transcription by RNA polymerase II"/>
    <property type="evidence" value="ECO:0007669"/>
    <property type="project" value="InterPro"/>
</dbReference>
<keyword evidence="4" id="KW-0805">Transcription regulation</keyword>
<feature type="region of interest" description="Disordered" evidence="8">
    <location>
        <begin position="840"/>
        <end position="864"/>
    </location>
</feature>
<dbReference type="Pfam" id="PF11934">
    <property type="entry name" value="DUF3452"/>
    <property type="match status" value="1"/>
</dbReference>
<evidence type="ECO:0000313" key="12">
    <source>
        <dbReference type="Proteomes" id="UP000663879"/>
    </source>
</evidence>
<feature type="domain" description="Retinoblastoma-associated protein A-box" evidence="10">
    <location>
        <begin position="448"/>
        <end position="677"/>
    </location>
</feature>
<evidence type="ECO:0000259" key="10">
    <source>
        <dbReference type="SMART" id="SM01368"/>
    </source>
</evidence>
<dbReference type="OrthoDB" id="844594at2759"/>
<dbReference type="InterPro" id="IPR036915">
    <property type="entry name" value="Cyclin-like_sf"/>
</dbReference>
<dbReference type="SMART" id="SM01368">
    <property type="entry name" value="RB_A"/>
    <property type="match status" value="1"/>
</dbReference>
<keyword evidence="6" id="KW-0539">Nucleus</keyword>
<dbReference type="Pfam" id="PF01858">
    <property type="entry name" value="RB_A"/>
    <property type="match status" value="1"/>
</dbReference>
<organism evidence="11 12">
    <name type="scientific">Brachionus calyciflorus</name>
    <dbReference type="NCBI Taxonomy" id="104777"/>
    <lineage>
        <taxon>Eukaryota</taxon>
        <taxon>Metazoa</taxon>
        <taxon>Spiralia</taxon>
        <taxon>Gnathifera</taxon>
        <taxon>Rotifera</taxon>
        <taxon>Eurotatoria</taxon>
        <taxon>Monogononta</taxon>
        <taxon>Pseudotrocha</taxon>
        <taxon>Ploima</taxon>
        <taxon>Brachionidae</taxon>
        <taxon>Brachionus</taxon>
    </lineage>
</organism>
<dbReference type="GO" id="GO:0005634">
    <property type="term" value="C:nucleus"/>
    <property type="evidence" value="ECO:0007669"/>
    <property type="project" value="UniProtKB-SubCell"/>
</dbReference>
<evidence type="ECO:0000256" key="2">
    <source>
        <dbReference type="ARBA" id="ARBA00009475"/>
    </source>
</evidence>
<evidence type="ECO:0000256" key="3">
    <source>
        <dbReference type="ARBA" id="ARBA00022491"/>
    </source>
</evidence>
<dbReference type="SMART" id="SM01367">
    <property type="entry name" value="DUF3452"/>
    <property type="match status" value="1"/>
</dbReference>
<dbReference type="InterPro" id="IPR028309">
    <property type="entry name" value="RB_fam"/>
</dbReference>
<dbReference type="GO" id="GO:2000134">
    <property type="term" value="P:negative regulation of G1/S transition of mitotic cell cycle"/>
    <property type="evidence" value="ECO:0007669"/>
    <property type="project" value="TreeGrafter"/>
</dbReference>
<comment type="similarity">
    <text evidence="2">Belongs to the retinoblastoma protein (RB) family.</text>
</comment>
<comment type="caution">
    <text evidence="11">The sequence shown here is derived from an EMBL/GenBank/DDBJ whole genome shotgun (WGS) entry which is preliminary data.</text>
</comment>
<evidence type="ECO:0000256" key="4">
    <source>
        <dbReference type="ARBA" id="ARBA00023015"/>
    </source>
</evidence>
<dbReference type="Gene3D" id="1.10.472.10">
    <property type="entry name" value="Cyclin-like"/>
    <property type="match status" value="2"/>
</dbReference>
<dbReference type="EMBL" id="CAJNOC010000190">
    <property type="protein sequence ID" value="CAF0724811.1"/>
    <property type="molecule type" value="Genomic_DNA"/>
</dbReference>